<dbReference type="Gene3D" id="3.40.50.300">
    <property type="entry name" value="P-loop containing nucleotide triphosphate hydrolases"/>
    <property type="match status" value="5"/>
</dbReference>
<feature type="compositionally biased region" description="Acidic residues" evidence="18">
    <location>
        <begin position="4191"/>
        <end position="4216"/>
    </location>
</feature>
<dbReference type="Pfam" id="PF18198">
    <property type="entry name" value="AAA_lid_11"/>
    <property type="match status" value="1"/>
</dbReference>
<dbReference type="Gene3D" id="1.10.287.2620">
    <property type="match status" value="1"/>
</dbReference>
<evidence type="ECO:0000256" key="16">
    <source>
        <dbReference type="PROSITE-ProRule" id="PRU00087"/>
    </source>
</evidence>
<organism evidence="20 21">
    <name type="scientific">Chlorella vulgaris</name>
    <name type="common">Green alga</name>
    <dbReference type="NCBI Taxonomy" id="3077"/>
    <lineage>
        <taxon>Eukaryota</taxon>
        <taxon>Viridiplantae</taxon>
        <taxon>Chlorophyta</taxon>
        <taxon>core chlorophytes</taxon>
        <taxon>Trebouxiophyceae</taxon>
        <taxon>Chlorellales</taxon>
        <taxon>Chlorellaceae</taxon>
        <taxon>Chlorella clade</taxon>
        <taxon>Chlorella</taxon>
    </lineage>
</organism>
<dbReference type="InterPro" id="IPR024317">
    <property type="entry name" value="Dynein_heavy_chain_D4_dom"/>
</dbReference>
<keyword evidence="11 17" id="KW-0175">Coiled coil</keyword>
<dbReference type="GO" id="GO:0008569">
    <property type="term" value="F:minus-end-directed microtubule motor activity"/>
    <property type="evidence" value="ECO:0007669"/>
    <property type="project" value="InterPro"/>
</dbReference>
<dbReference type="Pfam" id="PF12780">
    <property type="entry name" value="AAA_8"/>
    <property type="match status" value="1"/>
</dbReference>
<keyword evidence="9" id="KW-0282">Flagellum</keyword>
<dbReference type="Gene3D" id="1.20.1270.280">
    <property type="match status" value="1"/>
</dbReference>
<dbReference type="Pfam" id="PF24681">
    <property type="entry name" value="Kelch_KLHDC2_KLHL20_DRC7"/>
    <property type="match status" value="2"/>
</dbReference>
<dbReference type="OrthoDB" id="10251809at2759"/>
<evidence type="ECO:0000256" key="8">
    <source>
        <dbReference type="ARBA" id="ARBA00022840"/>
    </source>
</evidence>
<dbReference type="Pfam" id="PF17852">
    <property type="entry name" value="Dynein_AAA_lid"/>
    <property type="match status" value="1"/>
</dbReference>
<dbReference type="Gene3D" id="1.20.140.100">
    <property type="entry name" value="Dynein heavy chain, N-terminal domain 2"/>
    <property type="match status" value="1"/>
</dbReference>
<dbReference type="InterPro" id="IPR026983">
    <property type="entry name" value="DHC"/>
</dbReference>
<dbReference type="FunFam" id="3.40.50.300:FF:002141">
    <property type="entry name" value="Dynein heavy chain"/>
    <property type="match status" value="1"/>
</dbReference>
<dbReference type="FunFam" id="1.20.140.100:FF:000001">
    <property type="entry name" value="dynein heavy chain 17, axonemal"/>
    <property type="match status" value="1"/>
</dbReference>
<dbReference type="SUPFAM" id="SSF52540">
    <property type="entry name" value="P-loop containing nucleoside triphosphate hydrolases"/>
    <property type="match status" value="4"/>
</dbReference>
<dbReference type="InterPro" id="IPR042222">
    <property type="entry name" value="Dynein_2_N"/>
</dbReference>
<dbReference type="InterPro" id="IPR043160">
    <property type="entry name" value="Dynein_C_barrel"/>
</dbReference>
<dbReference type="PROSITE" id="PS50194">
    <property type="entry name" value="FILAMIN_REPEAT"/>
    <property type="match status" value="1"/>
</dbReference>
<dbReference type="Pfam" id="PF18199">
    <property type="entry name" value="Dynein_C"/>
    <property type="match status" value="1"/>
</dbReference>
<dbReference type="InterPro" id="IPR042228">
    <property type="entry name" value="Dynein_linker_3"/>
</dbReference>
<evidence type="ECO:0000256" key="2">
    <source>
        <dbReference type="ARBA" id="ARBA00008887"/>
    </source>
</evidence>
<dbReference type="Gene3D" id="1.10.8.720">
    <property type="entry name" value="Region D6 of dynein motor"/>
    <property type="match status" value="1"/>
</dbReference>
<dbReference type="Pfam" id="PF01833">
    <property type="entry name" value="TIG"/>
    <property type="match status" value="1"/>
</dbReference>
<evidence type="ECO:0000313" key="20">
    <source>
        <dbReference type="EMBL" id="KAI3429648.1"/>
    </source>
</evidence>
<evidence type="ECO:0000256" key="9">
    <source>
        <dbReference type="ARBA" id="ARBA00022846"/>
    </source>
</evidence>
<evidence type="ECO:0000256" key="15">
    <source>
        <dbReference type="ARBA" id="ARBA00023273"/>
    </source>
</evidence>
<dbReference type="InterPro" id="IPR027417">
    <property type="entry name" value="P-loop_NTPase"/>
</dbReference>
<dbReference type="InterPro" id="IPR041228">
    <property type="entry name" value="Dynein_C"/>
</dbReference>
<dbReference type="FunFam" id="3.40.50.300:FF:001275">
    <property type="entry name" value="Dynein heavy chain, putative"/>
    <property type="match status" value="1"/>
</dbReference>
<comment type="subcellular location">
    <subcellularLocation>
        <location evidence="1">Cytoplasm</location>
        <location evidence="1">Cytoskeleton</location>
        <location evidence="1">Flagellum axoneme</location>
    </subcellularLocation>
</comment>
<dbReference type="Gene3D" id="2.120.10.80">
    <property type="entry name" value="Kelch-type beta propeller"/>
    <property type="match status" value="4"/>
</dbReference>
<evidence type="ECO:0000259" key="19">
    <source>
        <dbReference type="SMART" id="SM00382"/>
    </source>
</evidence>
<dbReference type="Gene3D" id="6.10.140.1060">
    <property type="match status" value="1"/>
</dbReference>
<evidence type="ECO:0000256" key="3">
    <source>
        <dbReference type="ARBA" id="ARBA00022490"/>
    </source>
</evidence>
<dbReference type="InterPro" id="IPR013783">
    <property type="entry name" value="Ig-like_fold"/>
</dbReference>
<evidence type="ECO:0000256" key="14">
    <source>
        <dbReference type="ARBA" id="ARBA00023212"/>
    </source>
</evidence>
<dbReference type="Gene3D" id="1.10.472.130">
    <property type="match status" value="1"/>
</dbReference>
<dbReference type="Gene3D" id="1.10.8.1220">
    <property type="match status" value="1"/>
</dbReference>
<dbReference type="GO" id="GO:0030286">
    <property type="term" value="C:dynein complex"/>
    <property type="evidence" value="ECO:0007669"/>
    <property type="project" value="UniProtKB-KW"/>
</dbReference>
<evidence type="ECO:0000256" key="11">
    <source>
        <dbReference type="ARBA" id="ARBA00023054"/>
    </source>
</evidence>
<dbReference type="GO" id="GO:0045505">
    <property type="term" value="F:dynein intermediate chain binding"/>
    <property type="evidence" value="ECO:0007669"/>
    <property type="project" value="InterPro"/>
</dbReference>
<dbReference type="FunFam" id="3.40.50.300:FF:000049">
    <property type="entry name" value="Dynein, axonemal, heavy chain 5"/>
    <property type="match status" value="1"/>
</dbReference>
<dbReference type="Proteomes" id="UP001055712">
    <property type="component" value="Unassembled WGS sequence"/>
</dbReference>
<feature type="domain" description="AAA+ ATPase" evidence="19">
    <location>
        <begin position="1660"/>
        <end position="1858"/>
    </location>
</feature>
<feature type="domain" description="AAA+ ATPase" evidence="19">
    <location>
        <begin position="2343"/>
        <end position="2488"/>
    </location>
</feature>
<dbReference type="InterPro" id="IPR004273">
    <property type="entry name" value="Dynein_heavy_D6_P-loop"/>
</dbReference>
<dbReference type="Pfam" id="PF08393">
    <property type="entry name" value="DHC_N2"/>
    <property type="match status" value="1"/>
</dbReference>
<dbReference type="InterPro" id="IPR041466">
    <property type="entry name" value="Dynein_AAA5_ext"/>
</dbReference>
<feature type="repeat" description="Filamin" evidence="16">
    <location>
        <begin position="434"/>
        <end position="544"/>
    </location>
</feature>
<feature type="region of interest" description="Disordered" evidence="18">
    <location>
        <begin position="1"/>
        <end position="25"/>
    </location>
</feature>
<feature type="domain" description="AAA+ ATPase" evidence="19">
    <location>
        <begin position="2694"/>
        <end position="2853"/>
    </location>
</feature>
<keyword evidence="8" id="KW-0067">ATP-binding</keyword>
<dbReference type="GO" id="GO:0051959">
    <property type="term" value="F:dynein light intermediate chain binding"/>
    <property type="evidence" value="ECO:0007669"/>
    <property type="project" value="InterPro"/>
</dbReference>
<dbReference type="Pfam" id="PF12781">
    <property type="entry name" value="AAA_9"/>
    <property type="match status" value="1"/>
</dbReference>
<feature type="compositionally biased region" description="Low complexity" evidence="18">
    <location>
        <begin position="1"/>
        <end position="24"/>
    </location>
</feature>
<dbReference type="InterPro" id="IPR041589">
    <property type="entry name" value="DNAH3_AAA_lid_1"/>
</dbReference>
<feature type="region of interest" description="Disordered" evidence="18">
    <location>
        <begin position="3620"/>
        <end position="3672"/>
    </location>
</feature>
<name>A0A9D4TMI1_CHLVU</name>
<proteinExistence type="inferred from homology"/>
<dbReference type="Gene3D" id="1.20.920.30">
    <property type="match status" value="1"/>
</dbReference>
<dbReference type="CDD" id="cd00102">
    <property type="entry name" value="IPT"/>
    <property type="match status" value="1"/>
</dbReference>
<dbReference type="Pfam" id="PF12775">
    <property type="entry name" value="AAA_7"/>
    <property type="match status" value="1"/>
</dbReference>
<dbReference type="Gene3D" id="1.10.8.710">
    <property type="match status" value="1"/>
</dbReference>
<dbReference type="InterPro" id="IPR035706">
    <property type="entry name" value="AAA_9"/>
</dbReference>
<dbReference type="InterPro" id="IPR014756">
    <property type="entry name" value="Ig_E-set"/>
</dbReference>
<dbReference type="InterPro" id="IPR017868">
    <property type="entry name" value="Filamin/ABP280_repeat-like"/>
</dbReference>
<dbReference type="FunFam" id="3.20.180.20:FF:000001">
    <property type="entry name" value="Dynein axonemal heavy chain 5"/>
    <property type="match status" value="1"/>
</dbReference>
<dbReference type="EMBL" id="SIDB01000008">
    <property type="protein sequence ID" value="KAI3429648.1"/>
    <property type="molecule type" value="Genomic_DNA"/>
</dbReference>
<reference evidence="20" key="2">
    <citation type="submission" date="2020-11" db="EMBL/GenBank/DDBJ databases">
        <authorList>
            <person name="Cecchin M."/>
            <person name="Marcolungo L."/>
            <person name="Rossato M."/>
            <person name="Girolomoni L."/>
            <person name="Cosentino E."/>
            <person name="Cuine S."/>
            <person name="Li-Beisson Y."/>
            <person name="Delledonne M."/>
            <person name="Ballottari M."/>
        </authorList>
    </citation>
    <scope>NUCLEOTIDE SEQUENCE</scope>
    <source>
        <strain evidence="20">211/11P</strain>
        <tissue evidence="20">Whole cell</tissue>
    </source>
</reference>
<evidence type="ECO:0000256" key="12">
    <source>
        <dbReference type="ARBA" id="ARBA00023069"/>
    </source>
</evidence>
<dbReference type="GO" id="GO:0007018">
    <property type="term" value="P:microtubule-based movement"/>
    <property type="evidence" value="ECO:0007669"/>
    <property type="project" value="InterPro"/>
</dbReference>
<keyword evidence="21" id="KW-1185">Reference proteome</keyword>
<dbReference type="InterPro" id="IPR035699">
    <property type="entry name" value="AAA_6"/>
</dbReference>
<feature type="coiled-coil region" evidence="17">
    <location>
        <begin position="3516"/>
        <end position="3543"/>
    </location>
</feature>
<evidence type="ECO:0000256" key="1">
    <source>
        <dbReference type="ARBA" id="ARBA00004611"/>
    </source>
</evidence>
<dbReference type="InterPro" id="IPR043157">
    <property type="entry name" value="Dynein_AAA1S"/>
</dbReference>
<dbReference type="GO" id="GO:0005929">
    <property type="term" value="C:cilium"/>
    <property type="evidence" value="ECO:0007669"/>
    <property type="project" value="UniProtKB-ARBA"/>
</dbReference>
<dbReference type="FunFam" id="1.10.287.2620:FF:000001">
    <property type="entry name" value="Cytoplasmic dynein heavy chain 1"/>
    <property type="match status" value="1"/>
</dbReference>
<feature type="coiled-coil region" evidence="17">
    <location>
        <begin position="3160"/>
        <end position="3215"/>
    </location>
</feature>
<dbReference type="InterPro" id="IPR002909">
    <property type="entry name" value="IPT_dom"/>
</dbReference>
<dbReference type="PANTHER" id="PTHR45703">
    <property type="entry name" value="DYNEIN HEAVY CHAIN"/>
    <property type="match status" value="1"/>
</dbReference>
<dbReference type="Pfam" id="PF00630">
    <property type="entry name" value="Filamin"/>
    <property type="match status" value="1"/>
</dbReference>
<dbReference type="Gene3D" id="3.10.490.20">
    <property type="match status" value="1"/>
</dbReference>
<keyword evidence="14" id="KW-0206">Cytoskeleton</keyword>
<dbReference type="SMART" id="SM00557">
    <property type="entry name" value="IG_FLMN"/>
    <property type="match status" value="1"/>
</dbReference>
<dbReference type="SUPFAM" id="SSF117281">
    <property type="entry name" value="Kelch motif"/>
    <property type="match status" value="2"/>
</dbReference>
<comment type="similarity">
    <text evidence="2">Belongs to the dynein heavy chain family.</text>
</comment>
<evidence type="ECO:0000256" key="4">
    <source>
        <dbReference type="ARBA" id="ARBA00022701"/>
    </source>
</evidence>
<dbReference type="InterPro" id="IPR013602">
    <property type="entry name" value="Dynein_heavy_linker"/>
</dbReference>
<evidence type="ECO:0000256" key="13">
    <source>
        <dbReference type="ARBA" id="ARBA00023175"/>
    </source>
</evidence>
<evidence type="ECO:0000256" key="6">
    <source>
        <dbReference type="ARBA" id="ARBA00022741"/>
    </source>
</evidence>
<evidence type="ECO:0000256" key="7">
    <source>
        <dbReference type="ARBA" id="ARBA00022794"/>
    </source>
</evidence>
<evidence type="ECO:0000256" key="5">
    <source>
        <dbReference type="ARBA" id="ARBA00022737"/>
    </source>
</evidence>
<keyword evidence="4" id="KW-0493">Microtubule</keyword>
<sequence>MLCWVPSGGVTGGSPAPAVAGPSPRSGHTLTTLAGGETHVLFGGAGRGAGSKASYLCDAHIARVTPANGGVTWQALATTGDAPPPRARHTAVALDERRLLVWGGTDQKQQFNDCWVLDVQTASWKAVEVAGTAPQPRAHHTACRLGDRLFVFGGYGGSGTALGDLWVLHLGPEVLRWEEVAAGGAAPQPRFDHAAAIFPCTANSSTPDRLIILGGRDSSQNFSDMHVLDLESMSWLQDHGMPPLGGEMVCNHLCSGVESVPYHKIFAGFGKQGTLQHIDTIQVLDAGAKQWTSPELAAGQRPCGREDTAWAWHAKTFSLLMFGGFARRWLGDTWRADVSSIIGPGYACLGISPATGPVAGGTEVTITGLRFREGIRVRLRSARGDIVVDGSCASSEAVHFKTPQHEQNGALPCEVAVSVAGGGWTVNHLKFQYFSNMLASACVAFGPGVLPQVSCGIEMPFLLVAKDTSNHRRSSGGDVFEIAVESEAGVVVGSSRIVDRGNGLYECFYRAPAPGRYKICVRGSQPGIEGCTAHIRGSPFSVECCDPWQQRQLAGTAPAKRAGAVLAPVGGDLVLFGGDRSPAAVCHHAPQREGEAAVAEAWQWSAVGDADRPAARKAHSWAVTGGGKQLVVSGGQALEGDPSDLQDVRLLINSSLNGCSGSAASSPSWHWQPEGPAIQLHQRPEGGQQVPTERSGHCLVALGSVLLAFGGEHQGQLLQELCLLDTSAQAPQAWVEPAVEGVLPCARKGAAAAAAGDDFAVVFGGCAVDEQGEGVLLNDLFLIEMQSQTHVRCGQQQTCGEVPPPRAGALLQELSSGRLLLYGGVGPGGKPLGDAWLLDVATLTFECLYDGEGQAAAPAALHDGKLVCLAASPGSSRLDLLRSIDLHQAREAVSFRTKMKAEVVAAAKELEGWVAKQQTGLDLAAKAETTDTLLKVMDALYLVRSKRRHTDLLFDQLKEACQQLAIEHRFKDAAHTNRQLDELRHRWEAVKKEAPQVRASTKTAQEAECERVKADIQRFSTAVAQYTGTVYTSRGFFAWATGVETATADCDKTFKDLEAMHAEYARIHALSKLFDCSELLEQTGATIKATDSELQALSALWKLAATSEARLAQWNQTLFAEVAVAELEAGAKALLKEVKALPAAIKEQDCFKGLDLLVKNYMAAVPLIGDLRSPAMRPRHWEALQQATKVHFVMGADFRVEDLLKLQLHKYSEDVAEIVDRAQKEEKMETALVKLQETWARVAFAFQPHRGSSEVSTVKMEEDDFAALEDNQVLVQGMMASRFVAAFRDEVQAWNKKLNAVADVVQLMAEIQRSWAYLESLFIQSDEVRRELPEATQRFAGIDAAVRAVLLEMAATRNCVDCCTKEGLLKHLEVQQGQLELCEKALADFMESKRRAFPRFYFVSSSDLLEILSNGNNPARVMPHMSKCFQAIDKLRLDTDKPAAGQRPKALGMESCVGVEYVPFTTPLALDGKVEVYMGGVVDKMRSELRSVMGQSVRDYPSKPRDKWMVDWPSQVALMVNQMYWCLAVEEAFEKMARGNQQAMKAYNDLQVRQLTRLIEITCTELSKADRQKVMNHITIDAHSRDVVANIVETAAADGDCFAWQSQLRTYWDSEISDCRVRICDASFPYGHEYLGNGPRLVITPLTDRIYVTATQAMWLSLGTAPAGPAGTGKTETTKDLAAQLGKACYVFNCAPEMDYHTLGNIFKGLAASGLPPKLALRLQASDWPVTHICTLLGTDAVPLPRAPSPPCTLVPEVLSVCSVQYKCVTDAQRRKAALPGRGLEYVDARGAKQAAVQGFTFVAADGVEMPLEEGTSVFITMNPGYIGRAELPESLKALFRPITVVVPDRQLIMENMLMAEGFVTAKALAKKFAALYYLLEDLLSPQKHYDWGLRAIKSVLVVAGGLLRSAAGQDETDVLFRALRDFNLPKILAQDLVVFNGLLADIFPATDPPRQRDPAFEDVIKSTAIEMGLEPDEEFVHQVVALSELLAIRHCVFLMGPSGCGRSEVIRVLAKAMSAGCSAPSNPYLQANNRKKVVVRDLNPKSITTQELYGYVNMATREWRDGLLSCTLRELANVPDDNPKWIVLDGDLDANWIESANSLMDDNKLLTLPSNERIRLLPHMKLIFEIRDLRYATPATATRAGILYISEGRQWLSMVESWLRRVARAYAEKARWSDPEVPVGLLRELFAKYVPPTVFEMRKTFSHIVPLGPMNFVGTLCSIIEGLLRPENLPAKADPALFEMAFVFACVWAFGGALCEKDGVKYRQAFDKWWKSTWSAVRFPAKGTVYDYYVNFRASKFSPWADLVQPVDFDGSVPMSQVFVPTPETVSLRYFLDMMLALRKPIMFVGGSGVGKTQLVKGKLQGLGEEQAALSISLNYFTDVASFQKILESQLEKKAGSSHAPPANRQQIYFVDDLNMPRLDAYETAMPISLMRQHLGYGHWYDRTKLSLKTISGTQYVACMNPTAGSFVVDPRLQRLFVTLAVESPGVDSLMQIYGTFLSSHLKKFSPEVQELGTKLLQAALALHDKVIGTFRKTAVNFHYEFTVRHLAQVFQGLLSSTPEHYNSDPSKLIRLWLHESERTYADRLVSAADLAQFSKLILVVAKKYFNLPDLEEYYRAKDPKPLLFCHFANGRGGSEYGEVCDAASWKRLQRTLNEGLGEYNETNAVMDLVLFDDAIKHVCRISRIISNPGGHALLVGVGGSGKQSLARLAAHMCGYACDTIVISGTYTLASFRDDLLRMYKRAGLKDEGVLFLLTDSQIVDEKMLVYVNDLLSSGDIPDLFAPEDREEIIGAMRGEAKARGLPDTNDNCWRLFIQRVVRNLHVCFTCSPVGDAFRVRSQRFLATVNSTTIDWFHPWPEASLHSVAGKFLDDLEVESEEVRKAVVEFMPASFSSVGATARKYLGEERRRVYSTPKTFLELIKLYRSLLASKRQEVQVSIERLSTGLSKLTKTQKDVDVLVEQARVMAVEVEEKVAAASRFAEEVGVEKEKVNAENAAAQVEADSCATIAREVTKLQARCEVELAAAEPLVAQAQEALDTLTKKDLGELKALRNPPAGVDDITAVVLCLLENVPRDKSWGAASKMMSQVDQFMARLKGFKPLIDAGEVPQKNVDACRTYLDLPHFNKETMSNKSKAAAGLCSWAINIVRYYDVWSTVEPKRQELAQANAKLQEANEKLAAVRAKVAALNAQLEALEQQYAAAAAERDAALAQSEACQRRLDLANRLIAALASEGGRWAATVEQLRGDYRVLTGDMLLAAAFISYAGPFSSKFRELLVADWLKFLRERGVPMSPGLSDPLKCLVDDAVVAGWVREGLPSDPTSVQNGTILTNSERWPLMLDPQLQGVAWVKERLAKKGLVCLRMGAPDMLRVLERAISEGHTVLFENIGESIDAVLTPVITRATFKKGRALYLKLGDKEVEYNRAFRCILHTKLSNPHYAPEVQAETTLINFTVTEGGLEDQLLALVVNKEREDLEEAKSQLIVQNSEFVIKLKQLEDGLLEKLSTAQGDLTENEALIIQLEESKALADEISEKVVEARETEIKINEARNVYRGVAARGAMLFFMLNSLGKMHAFYQYSLGAFVDVFERGIDVAPGGKRKPPHGSGGEGHRRTSLLELTQRRQTGQPLGFEAAMENARRSTMGGGRGERGISLAGTHPELGPEDSDAPLASTRQSVLGEATLKHAKERVSSMGGPRRTSQLHASESQRTTHGGGPRFPGHVLGPAAAEEEAQELTPEQLVARLEALLQSCTYTVFSYTQRGLFDRDKLTFTALLTTQILLKSGSIDARELEHLCRWPRAAAPPPPSDELGQWMSEASMAALAPLAQLPAFGGLLKDLEKRADEWGQWAAGDSPETDPMPGEWSKLSDFRRLLILRALKPDRMPAALSALCERVMGAAYVNQEPFSAKALLAESSHATPIFFVLFPGYSPSAQIEAYARTAGRTAERGNFQIISLGQGQEGPAERVLDKYMKEGGWVFLDNTHLMSGWIPTLERKLEAAAEGAHRDFRCFFSAEPIAGAPHAAIMPESLLQTAIRVSNEPPSDIKSNMRRAWAAFSPYFFQRASSEPKRRALRGIIFGLSFFHSLLLGRKKFGTGIGGSAAGGGGLGYCRAYSFNQGDLATCGDVILNYVEASKGAGVPWQDLRYLLGQVFYGGHVVDDYDRRLLSTYLDAIIRQELLPQATDPALAAADEAEAAAEAEAAGEEEEEEEEGAGEDGEPRRRRWRPTALELAPGFYAPPPTDYESMRQYIETLPADSPALYAMHDNAQLSLLNSQTDALFQTILDVGGVGGGAAVAAASAATAASAASAAGSGEAAVRARLADLLGRLPAPLVLLEIEARVKEKTPFVVVALQETERMNGLLAEMRRSMEELQLGLDGALNMSPAMEQLLAALGGGRVPSSWMACMSTRIQEVYMLTAWYADVLARHKQLVVWTSGDITPPHSIWLPGLFNPKACLTAVMQAHARQCRLPLDVMRFLVEVTAFSSPAQLPPGRLPDGCVYIHGLTLEGARWDAKDGCLRDSLPNQLRQALPVLLVRPVTAEVYAEALAAGDLYLCPLYTNGQRANVYSPLVSTFTLKTLEPASKWVLASTALLLQDDLA</sequence>
<dbReference type="Gene3D" id="1.20.58.1120">
    <property type="match status" value="1"/>
</dbReference>
<dbReference type="FunFam" id="1.10.8.710:FF:000001">
    <property type="entry name" value="Dynein axonemal heavy chain 2"/>
    <property type="match status" value="1"/>
</dbReference>
<dbReference type="Pfam" id="PF12774">
    <property type="entry name" value="AAA_6"/>
    <property type="match status" value="2"/>
</dbReference>
<dbReference type="InterPro" id="IPR015915">
    <property type="entry name" value="Kelch-typ_b-propeller"/>
</dbReference>
<dbReference type="Pfam" id="PF17857">
    <property type="entry name" value="AAA_lid_1"/>
    <property type="match status" value="1"/>
</dbReference>
<keyword evidence="13" id="KW-0505">Motor protein</keyword>
<dbReference type="InterPro" id="IPR001298">
    <property type="entry name" value="Filamin/ABP280_rpt"/>
</dbReference>
<dbReference type="Pfam" id="PF03028">
    <property type="entry name" value="Dynein_heavy"/>
    <property type="match status" value="1"/>
</dbReference>
<feature type="domain" description="AAA+ ATPase" evidence="19">
    <location>
        <begin position="1993"/>
        <end position="2232"/>
    </location>
</feature>
<dbReference type="Gene3D" id="1.20.920.20">
    <property type="match status" value="1"/>
</dbReference>
<evidence type="ECO:0000256" key="17">
    <source>
        <dbReference type="SAM" id="Coils"/>
    </source>
</evidence>
<dbReference type="Gene3D" id="3.20.180.20">
    <property type="entry name" value="Dynein heavy chain, N-terminal domain 2"/>
    <property type="match status" value="1"/>
</dbReference>
<keyword evidence="3" id="KW-0963">Cytoplasm</keyword>
<dbReference type="PANTHER" id="PTHR45703:SF8">
    <property type="entry name" value="DYNEINS HEAVY CHAIN"/>
    <property type="match status" value="1"/>
</dbReference>
<feature type="region of interest" description="Disordered" evidence="18">
    <location>
        <begin position="3688"/>
        <end position="3724"/>
    </location>
</feature>
<dbReference type="InterPro" id="IPR042219">
    <property type="entry name" value="AAA_lid_11_sf"/>
</dbReference>
<dbReference type="GO" id="GO:0005874">
    <property type="term" value="C:microtubule"/>
    <property type="evidence" value="ECO:0007669"/>
    <property type="project" value="UniProtKB-KW"/>
</dbReference>
<dbReference type="FunFam" id="1.20.920.20:FF:000001">
    <property type="entry name" value="dynein heavy chain 2, axonemal"/>
    <property type="match status" value="1"/>
</dbReference>
<dbReference type="SMART" id="SM00382">
    <property type="entry name" value="AAA"/>
    <property type="match status" value="4"/>
</dbReference>
<protein>
    <recommendedName>
        <fullName evidence="19">AAA+ ATPase domain-containing protein</fullName>
    </recommendedName>
</protein>
<dbReference type="GO" id="GO:0005524">
    <property type="term" value="F:ATP binding"/>
    <property type="evidence" value="ECO:0007669"/>
    <property type="project" value="UniProtKB-KW"/>
</dbReference>
<evidence type="ECO:0000313" key="21">
    <source>
        <dbReference type="Proteomes" id="UP001055712"/>
    </source>
</evidence>
<keyword evidence="5" id="KW-0677">Repeat</keyword>
<feature type="region of interest" description="Disordered" evidence="18">
    <location>
        <begin position="4186"/>
        <end position="4223"/>
    </location>
</feature>
<dbReference type="Pfam" id="PF12777">
    <property type="entry name" value="MT"/>
    <property type="match status" value="1"/>
</dbReference>
<keyword evidence="15" id="KW-0966">Cell projection</keyword>
<feature type="compositionally biased region" description="Polar residues" evidence="18">
    <location>
        <begin position="3699"/>
        <end position="3712"/>
    </location>
</feature>
<feature type="region of interest" description="Disordered" evidence="18">
    <location>
        <begin position="3596"/>
        <end position="3615"/>
    </location>
</feature>
<dbReference type="InterPro" id="IPR003593">
    <property type="entry name" value="AAA+_ATPase"/>
</dbReference>
<dbReference type="FunFam" id="1.20.58.1120:FF:000001">
    <property type="entry name" value="dynein heavy chain 2, axonemal"/>
    <property type="match status" value="1"/>
</dbReference>
<dbReference type="InterPro" id="IPR024743">
    <property type="entry name" value="Dynein_HC_stalk"/>
</dbReference>
<dbReference type="GO" id="GO:0030030">
    <property type="term" value="P:cell projection organization"/>
    <property type="evidence" value="ECO:0007669"/>
    <property type="project" value="UniProtKB-KW"/>
</dbReference>
<keyword evidence="7" id="KW-0970">Cilium biogenesis/degradation</keyword>
<keyword evidence="6" id="KW-0547">Nucleotide-binding</keyword>
<evidence type="ECO:0000256" key="18">
    <source>
        <dbReference type="SAM" id="MobiDB-lite"/>
    </source>
</evidence>
<reference evidence="20" key="1">
    <citation type="journal article" date="2019" name="Plant J.">
        <title>Chlorella vulgaris genome assembly and annotation reveals the molecular basis for metabolic acclimation to high light conditions.</title>
        <authorList>
            <person name="Cecchin M."/>
            <person name="Marcolungo L."/>
            <person name="Rossato M."/>
            <person name="Girolomoni L."/>
            <person name="Cosentino E."/>
            <person name="Cuine S."/>
            <person name="Li-Beisson Y."/>
            <person name="Delledonne M."/>
            <person name="Ballottari M."/>
        </authorList>
    </citation>
    <scope>NUCLEOTIDE SEQUENCE</scope>
    <source>
        <strain evidence="20">211/11P</strain>
    </source>
</reference>
<keyword evidence="12" id="KW-0969">Cilium</keyword>
<dbReference type="InterPro" id="IPR041658">
    <property type="entry name" value="AAA_lid_11"/>
</dbReference>
<comment type="caution">
    <text evidence="20">The sequence shown here is derived from an EMBL/GenBank/DDBJ whole genome shotgun (WGS) entry which is preliminary data.</text>
</comment>
<evidence type="ECO:0000256" key="10">
    <source>
        <dbReference type="ARBA" id="ARBA00023017"/>
    </source>
</evidence>
<dbReference type="Gene3D" id="2.60.40.10">
    <property type="entry name" value="Immunoglobulins"/>
    <property type="match status" value="2"/>
</dbReference>
<keyword evidence="10" id="KW-0243">Dynein</keyword>
<accession>A0A9D4TMI1</accession>
<gene>
    <name evidence="20" type="ORF">D9Q98_005734</name>
</gene>
<dbReference type="SUPFAM" id="SSF81296">
    <property type="entry name" value="E set domains"/>
    <property type="match status" value="2"/>
</dbReference>